<proteinExistence type="inferred from homology"/>
<evidence type="ECO:0000256" key="3">
    <source>
        <dbReference type="ARBA" id="ARBA00022473"/>
    </source>
</evidence>
<dbReference type="InterPro" id="IPR048500">
    <property type="entry name" value="DIKK1/2/4_C-subdom1"/>
</dbReference>
<protein>
    <submittedName>
        <fullName evidence="11">Dickkopf WNT signaling pathway inhibitor 1b</fullName>
    </submittedName>
</protein>
<dbReference type="InterPro" id="IPR039863">
    <property type="entry name" value="DKK1-4"/>
</dbReference>
<feature type="signal peptide" evidence="8">
    <location>
        <begin position="1"/>
        <end position="25"/>
    </location>
</feature>
<dbReference type="GO" id="GO:0039706">
    <property type="term" value="F:co-receptor binding"/>
    <property type="evidence" value="ECO:0007669"/>
    <property type="project" value="TreeGrafter"/>
</dbReference>
<reference evidence="11" key="2">
    <citation type="submission" date="2025-08" db="UniProtKB">
        <authorList>
            <consortium name="Ensembl"/>
        </authorList>
    </citation>
    <scope>IDENTIFICATION</scope>
</reference>
<evidence type="ECO:0000256" key="1">
    <source>
        <dbReference type="ARBA" id="ARBA00004613"/>
    </source>
</evidence>
<reference evidence="11" key="3">
    <citation type="submission" date="2025-09" db="UniProtKB">
        <authorList>
            <consortium name="Ensembl"/>
        </authorList>
    </citation>
    <scope>IDENTIFICATION</scope>
</reference>
<evidence type="ECO:0000313" key="11">
    <source>
        <dbReference type="Ensembl" id="ENSOMYP00000136798.1"/>
    </source>
</evidence>
<dbReference type="Proteomes" id="UP000694395">
    <property type="component" value="Chromosome 16"/>
</dbReference>
<dbReference type="GeneTree" id="ENSGT00940000165723"/>
<evidence type="ECO:0000259" key="9">
    <source>
        <dbReference type="Pfam" id="PF04706"/>
    </source>
</evidence>
<reference evidence="11" key="1">
    <citation type="submission" date="2020-07" db="EMBL/GenBank/DDBJ databases">
        <title>A long reads based de novo assembly of the rainbow trout Arlee double haploid line genome.</title>
        <authorList>
            <person name="Gao G."/>
            <person name="Palti Y."/>
        </authorList>
    </citation>
    <scope>NUCLEOTIDE SEQUENCE [LARGE SCALE GENOMIC DNA]</scope>
</reference>
<sequence>MTIILPFVFSAAFYMMVGYFHSACAGSVFLNSNAIKNIPGVAGPSHPVSANPDEFTFDSGTQNLAIDTVQSLSCSADEECGDHGFCLESRGACLPCKKRRKRCIRDAVCCPGNQCSNGLCLPSNPEILQHIGMPIFNTHEENSTVELHSKLPTQDLSQTPKGLEGENCLRSSDCTEGLCCARHFWSKICKPVVQEEHREGSTTARHLEVCTLAKDIESTNCQQQSTDFRSFSEIQKLKDGCDFRQAKWRGRSFLLGLCGFSDFVLQK</sequence>
<dbReference type="Gene3D" id="2.10.80.10">
    <property type="entry name" value="Lipase, subunit A"/>
    <property type="match status" value="1"/>
</dbReference>
<keyword evidence="3" id="KW-0217">Developmental protein</keyword>
<evidence type="ECO:0000256" key="5">
    <source>
        <dbReference type="ARBA" id="ARBA00022687"/>
    </source>
</evidence>
<feature type="domain" description="Dickkopf N-terminal cysteine-rich" evidence="9">
    <location>
        <begin position="73"/>
        <end position="120"/>
    </location>
</feature>
<dbReference type="Pfam" id="PF04706">
    <property type="entry name" value="Dickkopf_N"/>
    <property type="match status" value="1"/>
</dbReference>
<organism evidence="11 12">
    <name type="scientific">Oncorhynchus mykiss</name>
    <name type="common">Rainbow trout</name>
    <name type="synonym">Salmo gairdneri</name>
    <dbReference type="NCBI Taxonomy" id="8022"/>
    <lineage>
        <taxon>Eukaryota</taxon>
        <taxon>Metazoa</taxon>
        <taxon>Chordata</taxon>
        <taxon>Craniata</taxon>
        <taxon>Vertebrata</taxon>
        <taxon>Euteleostomi</taxon>
        <taxon>Actinopterygii</taxon>
        <taxon>Neopterygii</taxon>
        <taxon>Teleostei</taxon>
        <taxon>Protacanthopterygii</taxon>
        <taxon>Salmoniformes</taxon>
        <taxon>Salmonidae</taxon>
        <taxon>Salmoninae</taxon>
        <taxon>Oncorhynchus</taxon>
    </lineage>
</organism>
<dbReference type="Ensembl" id="ENSOMYT00000117170.1">
    <property type="protein sequence ID" value="ENSOMYP00000136798.1"/>
    <property type="gene ID" value="ENSOMYG00000012983.2"/>
</dbReference>
<dbReference type="GO" id="GO:0090090">
    <property type="term" value="P:negative regulation of canonical Wnt signaling pathway"/>
    <property type="evidence" value="ECO:0007669"/>
    <property type="project" value="TreeGrafter"/>
</dbReference>
<dbReference type="GO" id="GO:0016055">
    <property type="term" value="P:Wnt signaling pathway"/>
    <property type="evidence" value="ECO:0007669"/>
    <property type="project" value="UniProtKB-KW"/>
</dbReference>
<evidence type="ECO:0000256" key="4">
    <source>
        <dbReference type="ARBA" id="ARBA00022525"/>
    </source>
</evidence>
<comment type="similarity">
    <text evidence="2">Belongs to the dickkopf family.</text>
</comment>
<feature type="chain" id="PRO_5035464691" evidence="8">
    <location>
        <begin position="26"/>
        <end position="267"/>
    </location>
</feature>
<feature type="domain" description="Dickkopf-related protein 1/2/4 C-terminal subdomain 1" evidence="10">
    <location>
        <begin position="164"/>
        <end position="192"/>
    </location>
</feature>
<evidence type="ECO:0000256" key="2">
    <source>
        <dbReference type="ARBA" id="ARBA00010842"/>
    </source>
</evidence>
<dbReference type="PANTHER" id="PTHR12113">
    <property type="entry name" value="DICKKOPF3-LIKE 3"/>
    <property type="match status" value="1"/>
</dbReference>
<keyword evidence="6 8" id="KW-0732">Signal</keyword>
<keyword evidence="12" id="KW-1185">Reference proteome</keyword>
<evidence type="ECO:0000256" key="6">
    <source>
        <dbReference type="ARBA" id="ARBA00022729"/>
    </source>
</evidence>
<evidence type="ECO:0000256" key="7">
    <source>
        <dbReference type="ARBA" id="ARBA00023157"/>
    </source>
</evidence>
<name>A0A8L0DT42_ONCMY</name>
<accession>A0A8L0DT42</accession>
<dbReference type="GO" id="GO:0048019">
    <property type="term" value="F:receptor antagonist activity"/>
    <property type="evidence" value="ECO:0007669"/>
    <property type="project" value="TreeGrafter"/>
</dbReference>
<dbReference type="PANTHER" id="PTHR12113:SF11">
    <property type="entry name" value="DICKKOPF-RELATED PROTEIN 1"/>
    <property type="match status" value="1"/>
</dbReference>
<dbReference type="InterPro" id="IPR006796">
    <property type="entry name" value="Dickkopf_N"/>
</dbReference>
<dbReference type="Pfam" id="PF21481">
    <property type="entry name" value="DIKK1-2-4_C-subdom1"/>
    <property type="match status" value="1"/>
</dbReference>
<dbReference type="GO" id="GO:0005615">
    <property type="term" value="C:extracellular space"/>
    <property type="evidence" value="ECO:0007669"/>
    <property type="project" value="TreeGrafter"/>
</dbReference>
<comment type="subcellular location">
    <subcellularLocation>
        <location evidence="1">Secreted</location>
    </subcellularLocation>
</comment>
<evidence type="ECO:0000313" key="12">
    <source>
        <dbReference type="Proteomes" id="UP000694395"/>
    </source>
</evidence>
<keyword evidence="4" id="KW-0964">Secreted</keyword>
<dbReference type="AlphaFoldDB" id="A0A8L0DT42"/>
<keyword evidence="7" id="KW-1015">Disulfide bond</keyword>
<evidence type="ECO:0000259" key="10">
    <source>
        <dbReference type="Pfam" id="PF21481"/>
    </source>
</evidence>
<evidence type="ECO:0000256" key="8">
    <source>
        <dbReference type="SAM" id="SignalP"/>
    </source>
</evidence>
<keyword evidence="5" id="KW-0879">Wnt signaling pathway</keyword>